<evidence type="ECO:0000313" key="1">
    <source>
        <dbReference type="EMBL" id="JAD64374.1"/>
    </source>
</evidence>
<name>A0A0A9BK62_ARUDO</name>
<organism evidence="1">
    <name type="scientific">Arundo donax</name>
    <name type="common">Giant reed</name>
    <name type="synonym">Donax arundinaceus</name>
    <dbReference type="NCBI Taxonomy" id="35708"/>
    <lineage>
        <taxon>Eukaryota</taxon>
        <taxon>Viridiplantae</taxon>
        <taxon>Streptophyta</taxon>
        <taxon>Embryophyta</taxon>
        <taxon>Tracheophyta</taxon>
        <taxon>Spermatophyta</taxon>
        <taxon>Magnoliopsida</taxon>
        <taxon>Liliopsida</taxon>
        <taxon>Poales</taxon>
        <taxon>Poaceae</taxon>
        <taxon>PACMAD clade</taxon>
        <taxon>Arundinoideae</taxon>
        <taxon>Arundineae</taxon>
        <taxon>Arundo</taxon>
    </lineage>
</organism>
<reference evidence="1" key="1">
    <citation type="submission" date="2014-09" db="EMBL/GenBank/DDBJ databases">
        <authorList>
            <person name="Magalhaes I.L.F."/>
            <person name="Oliveira U."/>
            <person name="Santos F.R."/>
            <person name="Vidigal T.H.D.A."/>
            <person name="Brescovit A.D."/>
            <person name="Santos A.J."/>
        </authorList>
    </citation>
    <scope>NUCLEOTIDE SEQUENCE</scope>
    <source>
        <tissue evidence="1">Shoot tissue taken approximately 20 cm above the soil surface</tissue>
    </source>
</reference>
<dbReference type="AlphaFoldDB" id="A0A0A9BK62"/>
<reference evidence="1" key="2">
    <citation type="journal article" date="2015" name="Data Brief">
        <title>Shoot transcriptome of the giant reed, Arundo donax.</title>
        <authorList>
            <person name="Barrero R.A."/>
            <person name="Guerrero F.D."/>
            <person name="Moolhuijzen P."/>
            <person name="Goolsby J.A."/>
            <person name="Tidwell J."/>
            <person name="Bellgard S.E."/>
            <person name="Bellgard M.I."/>
        </authorList>
    </citation>
    <scope>NUCLEOTIDE SEQUENCE</scope>
    <source>
        <tissue evidence="1">Shoot tissue taken approximately 20 cm above the soil surface</tissue>
    </source>
</reference>
<proteinExistence type="predicted"/>
<protein>
    <submittedName>
        <fullName evidence="1">Uncharacterized protein</fullName>
    </submittedName>
</protein>
<accession>A0A0A9BK62</accession>
<dbReference type="EMBL" id="GBRH01233521">
    <property type="protein sequence ID" value="JAD64374.1"/>
    <property type="molecule type" value="Transcribed_RNA"/>
</dbReference>
<sequence length="42" mass="4868">MLAHNKIVWNFVFKNKTCSNFVFKNKTCSGSTQFHCNLVKTT</sequence>